<evidence type="ECO:0000313" key="1">
    <source>
        <dbReference type="EMBL" id="HGB30411.1"/>
    </source>
</evidence>
<gene>
    <name evidence="1" type="ORF">ENV35_00875</name>
</gene>
<proteinExistence type="predicted"/>
<accession>A0A7C3WUP6</accession>
<organism evidence="1">
    <name type="scientific">Dictyoglomus turgidum</name>
    <dbReference type="NCBI Taxonomy" id="513050"/>
    <lineage>
        <taxon>Bacteria</taxon>
        <taxon>Pseudomonadati</taxon>
        <taxon>Dictyoglomota</taxon>
        <taxon>Dictyoglomia</taxon>
        <taxon>Dictyoglomales</taxon>
        <taxon>Dictyoglomaceae</taxon>
        <taxon>Dictyoglomus</taxon>
    </lineage>
</organism>
<name>A0A7C3WUP6_9BACT</name>
<dbReference type="AlphaFoldDB" id="A0A7C3WUP6"/>
<dbReference type="EMBL" id="DTGA01000025">
    <property type="protein sequence ID" value="HGB30411.1"/>
    <property type="molecule type" value="Genomic_DNA"/>
</dbReference>
<sequence length="299" mass="34255">MSEYQVVRVPKMRLRSLEAVKGKLIMKELTCSNANFEHLTSEERVRSLGESISHYLSGINSLNNLGIKNQKIRKTTDIINKIVSLDMALSEERHLLLNSIVRKFLSSRDIDTLNISKEILKTGNIIRLSSMDIDVENLFYKMNEAVRFAHQKITEAEREVLSEMTIKSLKAIGYQVRVKSIGSNLLIRGKKQDLSIAAQVTQKGELHIDMAGFEGDLCTKELDRLKDELSRYGIEFELIKRKYHGKKDGGVLAQSAEKEIPFDSNALQNNTKEKSIRNQRIKQLNHLHYINRRQKGVFV</sequence>
<comment type="caution">
    <text evidence="1">The sequence shown here is derived from an EMBL/GenBank/DDBJ whole genome shotgun (WGS) entry which is preliminary data.</text>
</comment>
<reference evidence="1" key="1">
    <citation type="journal article" date="2020" name="mSystems">
        <title>Genome- and Community-Level Interaction Insights into Carbon Utilization and Element Cycling Functions of Hydrothermarchaeota in Hydrothermal Sediment.</title>
        <authorList>
            <person name="Zhou Z."/>
            <person name="Liu Y."/>
            <person name="Xu W."/>
            <person name="Pan J."/>
            <person name="Luo Z.H."/>
            <person name="Li M."/>
        </authorList>
    </citation>
    <scope>NUCLEOTIDE SEQUENCE [LARGE SCALE GENOMIC DNA]</scope>
    <source>
        <strain evidence="1">SpSt-751</strain>
    </source>
</reference>
<protein>
    <submittedName>
        <fullName evidence="1">Uncharacterized protein</fullName>
    </submittedName>
</protein>